<feature type="chain" id="PRO_5015203371" description="Mannosyl-oligosaccharide glucosidase" evidence="14">
    <location>
        <begin position="23"/>
        <end position="849"/>
    </location>
</feature>
<dbReference type="InterPro" id="IPR031335">
    <property type="entry name" value="Glyco_hydro_63_C"/>
</dbReference>
<keyword evidence="5 12" id="KW-0256">Endoplasmic reticulum</keyword>
<comment type="function">
    <text evidence="12">Cleaves the distal alpha 1,2-linked glucose residue from the Glc(3)Man(9)GlcNAc(2) oligosaccharide precursor.</text>
</comment>
<dbReference type="SUPFAM" id="SSF48208">
    <property type="entry name" value="Six-hairpin glycosidases"/>
    <property type="match status" value="1"/>
</dbReference>
<dbReference type="GO" id="GO:0009311">
    <property type="term" value="P:oligosaccharide metabolic process"/>
    <property type="evidence" value="ECO:0007669"/>
    <property type="project" value="UniProtKB-UniRule"/>
</dbReference>
<feature type="domain" description="Glycosyl hydrolase family 63 N-terminal" evidence="16">
    <location>
        <begin position="37"/>
        <end position="239"/>
    </location>
</feature>
<evidence type="ECO:0000256" key="9">
    <source>
        <dbReference type="ARBA" id="ARBA00023180"/>
    </source>
</evidence>
<comment type="subcellular location">
    <subcellularLocation>
        <location evidence="1 12">Endoplasmic reticulum membrane</location>
        <topology evidence="1 12">Single-pass type II membrane protein</topology>
    </subcellularLocation>
</comment>
<keyword evidence="14" id="KW-0732">Signal</keyword>
<dbReference type="GO" id="GO:0004573">
    <property type="term" value="F:Glc3Man9GlcNAc2 oligosaccharide glucosidase activity"/>
    <property type="evidence" value="ECO:0007669"/>
    <property type="project" value="UniProtKB-UniRule"/>
</dbReference>
<dbReference type="FunCoup" id="A0A2P5HUI2">
    <property type="interactions" value="620"/>
</dbReference>
<dbReference type="EMBL" id="MAVT02000711">
    <property type="protein sequence ID" value="POS73918.1"/>
    <property type="molecule type" value="Genomic_DNA"/>
</dbReference>
<evidence type="ECO:0000256" key="7">
    <source>
        <dbReference type="ARBA" id="ARBA00022989"/>
    </source>
</evidence>
<dbReference type="PANTHER" id="PTHR10412:SF11">
    <property type="entry name" value="MANNOSYL-OLIGOSACCHARIDE GLUCOSIDASE"/>
    <property type="match status" value="1"/>
</dbReference>
<keyword evidence="6" id="KW-0735">Signal-anchor</keyword>
<dbReference type="Gene3D" id="2.70.98.110">
    <property type="entry name" value="Glycosyl hydrolase family 63, N-terminal domain"/>
    <property type="match status" value="1"/>
</dbReference>
<comment type="catalytic activity">
    <reaction evidence="12">
        <text>N(4)-(alpha-D-Glc-(1-&gt;2)-alpha-D-Glc-(1-&gt;3)-alpha-D-Glc-(1-&gt;3)-alpha-D-Man-(1-&gt;2)-alpha-D-Man-(1-&gt;2)-alpha-D-Man-(1-&gt;3)-[alpha-D-Man-(1-&gt;2)-alpha-D-Man-(1-&gt;3)-[alpha-D-Man-(1-&gt;2)-alpha-D-Man-(1-&gt;6)]-alpha-D-Man-(1-&gt;6)]-beta-D-Man-(1-&gt;4)-beta-D-GlcNAc-(1-&gt;4)-beta-D-GlcNAc)-L-asparaginyl-[protein] + H2O = N(4)-(alpha-D-Glc-(1-&gt;3)-alpha-D-Glc-(1-&gt;3)-alpha-D-Man-(1-&gt;2)-alpha-D-Man-(1-&gt;2)-alpha-D-Man-(1-&gt;3)-[alpha-D-Man-(1-&gt;2)-alpha-D-Man-(1-&gt;3)-[alpha-D-Man-(1-&gt;2)-alpha-D-Man-(1-&gt;6)]-alpha-D-Man-(1-&gt;6)]-beta-D-Man-(1-&gt;4)-beta-D-GlcNAc-(1-&gt;4)-beta-D-GlcNAc)-L-asparaginyl-[protein] + beta-D-glucose</text>
        <dbReference type="Rhea" id="RHEA:55988"/>
        <dbReference type="Rhea" id="RHEA-COMP:12806"/>
        <dbReference type="Rhea" id="RHEA-COMP:14355"/>
        <dbReference type="ChEBI" id="CHEBI:15377"/>
        <dbReference type="ChEBI" id="CHEBI:15903"/>
        <dbReference type="ChEBI" id="CHEBI:59082"/>
        <dbReference type="ChEBI" id="CHEBI:132537"/>
        <dbReference type="EC" id="3.2.1.106"/>
    </reaction>
</comment>
<dbReference type="InterPro" id="IPR038518">
    <property type="entry name" value="Glyco_hydro_63N_sf"/>
</dbReference>
<evidence type="ECO:0000256" key="14">
    <source>
        <dbReference type="SAM" id="SignalP"/>
    </source>
</evidence>
<gene>
    <name evidence="17" type="ORF">DHEL01_v207685</name>
</gene>
<evidence type="ECO:0000256" key="12">
    <source>
        <dbReference type="RuleBase" id="RU368089"/>
    </source>
</evidence>
<protein>
    <recommendedName>
        <fullName evidence="11 12">Mannosyl-oligosaccharide glucosidase</fullName>
        <ecNumber evidence="11 12">3.2.1.106</ecNumber>
    </recommendedName>
    <alternativeName>
        <fullName evidence="13">Glucosidase I</fullName>
    </alternativeName>
</protein>
<evidence type="ECO:0000256" key="13">
    <source>
        <dbReference type="RuleBase" id="RU369107"/>
    </source>
</evidence>
<dbReference type="GO" id="GO:0005789">
    <property type="term" value="C:endoplasmic reticulum membrane"/>
    <property type="evidence" value="ECO:0007669"/>
    <property type="project" value="UniProtKB-SubCell"/>
</dbReference>
<keyword evidence="18" id="KW-1185">Reference proteome</keyword>
<dbReference type="GO" id="GO:0006487">
    <property type="term" value="P:protein N-linked glycosylation"/>
    <property type="evidence" value="ECO:0007669"/>
    <property type="project" value="UniProtKB-UniRule"/>
</dbReference>
<keyword evidence="10 12" id="KW-0326">Glycosidase</keyword>
<evidence type="ECO:0000256" key="10">
    <source>
        <dbReference type="ARBA" id="ARBA00023295"/>
    </source>
</evidence>
<keyword evidence="9 13" id="KW-0325">Glycoprotein</keyword>
<accession>A0A2P5HUI2</accession>
<dbReference type="Proteomes" id="UP000094444">
    <property type="component" value="Unassembled WGS sequence"/>
</dbReference>
<comment type="similarity">
    <text evidence="2 12">Belongs to the glycosyl hydrolase 63 family.</text>
</comment>
<evidence type="ECO:0000259" key="15">
    <source>
        <dbReference type="Pfam" id="PF03200"/>
    </source>
</evidence>
<evidence type="ECO:0000256" key="1">
    <source>
        <dbReference type="ARBA" id="ARBA00004648"/>
    </source>
</evidence>
<evidence type="ECO:0000256" key="3">
    <source>
        <dbReference type="ARBA" id="ARBA00022692"/>
    </source>
</evidence>
<reference evidence="17" key="1">
    <citation type="submission" date="2017-09" db="EMBL/GenBank/DDBJ databases">
        <title>Polyketide synthases of a Diaporthe helianthi virulent isolate.</title>
        <authorList>
            <person name="Baroncelli R."/>
        </authorList>
    </citation>
    <scope>NUCLEOTIDE SEQUENCE [LARGE SCALE GENOMIC DNA]</scope>
    <source>
        <strain evidence="17">7/96</strain>
    </source>
</reference>
<proteinExistence type="inferred from homology"/>
<name>A0A2P5HUI2_DIAHE</name>
<evidence type="ECO:0000256" key="6">
    <source>
        <dbReference type="ARBA" id="ARBA00022968"/>
    </source>
</evidence>
<dbReference type="InterPro" id="IPR008928">
    <property type="entry name" value="6-hairpin_glycosidase_sf"/>
</dbReference>
<keyword evidence="8" id="KW-0472">Membrane</keyword>
<dbReference type="OrthoDB" id="410058at2759"/>
<dbReference type="InterPro" id="IPR031631">
    <property type="entry name" value="Glyco_hydro_63N"/>
</dbReference>
<sequence>MSLILIHLLAIGSLLNVWLVSSAQTGDSNNKLDWQTWGPYRPNLYFGVRPQIPETLLMGLIWASGNNRNRLIDTLRDTCEQEDGVKGYGWTTYDPRVGGSQLIRDQELQIDLTTDFIKSEDGQGWSVRVTGTPRPGAPNNVNTALIFHVALEGMAGSRADTKSLYCEHLNEGTGHSLVFGASCHGQDPSLGPFDLVISTDSRANIIHRAAVNSASVPEDQIWQAKSVFTNVLKNDDSQDYRKIAPTSKTGDGNMHFVYYSFIGAFSATFNYRNSPNVTRLEELRTSFPSQVDRVFPRSSVFHEDKYAVLAQGLLSNLLGGLGFFHGDSKVASKEPEFDEKDPDFWMKEKSAMSRASVTMTKPTSLLSFTPSRSVFPRGFLWDEGFHLLPVIEWDLDLAVSVIRSWFRQMNGEGWIAREQILGPEARNRVPPQFQTQYPHHANPPTMLALVLPALLKKVTSPSSYSGHPSRYVASREAGRALIKELYPLFDRHFSWFRRTQAGDLNAWPRPDNHVLVESYRWRGRTPKHTLTSGLDDYPRANPPHPGELHVDALAWVGASSRALMQAAQVLGDKNAADVHREQMEAVQHNMDVLHWNENEKAYCDATVVGHGASAQFQHVCHKGYVSLFPLLMGLMRADHPHLPAMLDLLSDPHRMYSRQGLRSLSAEEHGYRKDEDYWRGAVWMNINVLAVQRLRAVGLEGHQRPPTAVQERALTIAAELRDRVVKAVYRNYQQTGFAWEQYDDKTGKGRHSRAFTGWTACVIMLMGLEFTRGQAVEEVIEQAFEDLSREMGVSKSTPFFLLALVLFAVVFRRKVMALIASVVEYWQERDGTGGHKGRYEAVEMNDRKL</sequence>
<evidence type="ECO:0000256" key="5">
    <source>
        <dbReference type="ARBA" id="ARBA00022824"/>
    </source>
</evidence>
<dbReference type="InParanoid" id="A0A2P5HUI2"/>
<dbReference type="AlphaFoldDB" id="A0A2P5HUI2"/>
<dbReference type="Pfam" id="PF03200">
    <property type="entry name" value="Glyco_hydro_63"/>
    <property type="match status" value="1"/>
</dbReference>
<evidence type="ECO:0000256" key="11">
    <source>
        <dbReference type="ARBA" id="ARBA00038888"/>
    </source>
</evidence>
<dbReference type="EC" id="3.2.1.106" evidence="11 12"/>
<organism evidence="17 18">
    <name type="scientific">Diaporthe helianthi</name>
    <dbReference type="NCBI Taxonomy" id="158607"/>
    <lineage>
        <taxon>Eukaryota</taxon>
        <taxon>Fungi</taxon>
        <taxon>Dikarya</taxon>
        <taxon>Ascomycota</taxon>
        <taxon>Pezizomycotina</taxon>
        <taxon>Sordariomycetes</taxon>
        <taxon>Sordariomycetidae</taxon>
        <taxon>Diaporthales</taxon>
        <taxon>Diaporthaceae</taxon>
        <taxon>Diaporthe</taxon>
    </lineage>
</organism>
<keyword evidence="4 12" id="KW-0378">Hydrolase</keyword>
<dbReference type="InterPro" id="IPR004888">
    <property type="entry name" value="Glycoside_hydrolase_63"/>
</dbReference>
<evidence type="ECO:0000313" key="17">
    <source>
        <dbReference type="EMBL" id="POS73918.1"/>
    </source>
</evidence>
<evidence type="ECO:0000256" key="4">
    <source>
        <dbReference type="ARBA" id="ARBA00022801"/>
    </source>
</evidence>
<feature type="signal peptide" evidence="14">
    <location>
        <begin position="1"/>
        <end position="22"/>
    </location>
</feature>
<dbReference type="Pfam" id="PF16923">
    <property type="entry name" value="Glyco_hydro_63N"/>
    <property type="match status" value="1"/>
</dbReference>
<dbReference type="PANTHER" id="PTHR10412">
    <property type="entry name" value="MANNOSYL-OLIGOSACCHARIDE GLUCOSIDASE"/>
    <property type="match status" value="1"/>
</dbReference>
<dbReference type="STRING" id="158607.A0A2P5HUI2"/>
<feature type="domain" description="Glycosyl hydrolase family 63 C-terminal" evidence="15">
    <location>
        <begin position="279"/>
        <end position="767"/>
    </location>
</feature>
<evidence type="ECO:0000313" key="18">
    <source>
        <dbReference type="Proteomes" id="UP000094444"/>
    </source>
</evidence>
<keyword evidence="3" id="KW-0812">Transmembrane</keyword>
<evidence type="ECO:0000256" key="8">
    <source>
        <dbReference type="ARBA" id="ARBA00023136"/>
    </source>
</evidence>
<dbReference type="InterPro" id="IPR012341">
    <property type="entry name" value="6hp_glycosidase-like_sf"/>
</dbReference>
<keyword evidence="7" id="KW-1133">Transmembrane helix</keyword>
<dbReference type="Gene3D" id="1.50.10.10">
    <property type="match status" value="1"/>
</dbReference>
<comment type="caution">
    <text evidence="17">The sequence shown here is derived from an EMBL/GenBank/DDBJ whole genome shotgun (WGS) entry which is preliminary data.</text>
</comment>
<evidence type="ECO:0000259" key="16">
    <source>
        <dbReference type="Pfam" id="PF16923"/>
    </source>
</evidence>
<evidence type="ECO:0000256" key="2">
    <source>
        <dbReference type="ARBA" id="ARBA00010833"/>
    </source>
</evidence>
<comment type="pathway">
    <text evidence="13">Glycan metabolism; N-glycan degradation.</text>
</comment>